<dbReference type="PROSITE" id="PS51318">
    <property type="entry name" value="TAT"/>
    <property type="match status" value="1"/>
</dbReference>
<dbReference type="InterPro" id="IPR006311">
    <property type="entry name" value="TAT_signal"/>
</dbReference>
<comment type="caution">
    <text evidence="2">The sequence shown here is derived from an EMBL/GenBank/DDBJ whole genome shotgun (WGS) entry which is preliminary data.</text>
</comment>
<feature type="signal peptide" evidence="1">
    <location>
        <begin position="1"/>
        <end position="30"/>
    </location>
</feature>
<keyword evidence="3" id="KW-1185">Reference proteome</keyword>
<dbReference type="RefSeq" id="WP_107567305.1">
    <property type="nucleotide sequence ID" value="NZ_PYYB01000001.1"/>
</dbReference>
<organism evidence="2 3">
    <name type="scientific">Paraconexibacter algicola</name>
    <dbReference type="NCBI Taxonomy" id="2133960"/>
    <lineage>
        <taxon>Bacteria</taxon>
        <taxon>Bacillati</taxon>
        <taxon>Actinomycetota</taxon>
        <taxon>Thermoleophilia</taxon>
        <taxon>Solirubrobacterales</taxon>
        <taxon>Paraconexibacteraceae</taxon>
        <taxon>Paraconexibacter</taxon>
    </lineage>
</organism>
<evidence type="ECO:0000256" key="1">
    <source>
        <dbReference type="SAM" id="SignalP"/>
    </source>
</evidence>
<evidence type="ECO:0000313" key="2">
    <source>
        <dbReference type="EMBL" id="PTL58868.1"/>
    </source>
</evidence>
<dbReference type="OrthoDB" id="5145222at2"/>
<proteinExistence type="predicted"/>
<dbReference type="AlphaFoldDB" id="A0A2T4UI16"/>
<accession>A0A2T4UI16</accession>
<protein>
    <recommendedName>
        <fullName evidence="4">Ig-like domain-containing protein</fullName>
    </recommendedName>
</protein>
<evidence type="ECO:0008006" key="4">
    <source>
        <dbReference type="Google" id="ProtNLM"/>
    </source>
</evidence>
<feature type="chain" id="PRO_5015737003" description="Ig-like domain-containing protein" evidence="1">
    <location>
        <begin position="31"/>
        <end position="384"/>
    </location>
</feature>
<sequence length="384" mass="38760">MPQHRPARRRVLVALIAALAWLVAAPGALAQALVDPPDTVIDSPASGTRVNASTPIVFRAVGDGGGGFVCTVVGSGDLGCDSPISAGAFGLSDGPFELRIAAIASDGVTVDPTPATVSLVLDVTAPQTTIVTAPPARSPSGEARLTFSADEPVAGYRCAVDGGPLNPCGAELALSGLADGAHQVLVRAFDVAGNPDPTPAVVTWSSDATPPDTRIDAGPFGRLTDPTARFSYSSPDDPAPWFECAVDGGAFSACAASGLTLTGVGVGDHVFAVRAVDGFGRPDPSPATRAWSVGSAPAAPVRATCASRRVLTVTLGSRRTPVRGVVATIDGVRVAATGRAPARVRVDLRGRPPGVAVVRVRGRTADGRLLRTTRTFATCGPAAG</sequence>
<dbReference type="PANTHER" id="PTHR34677">
    <property type="match status" value="1"/>
</dbReference>
<dbReference type="Proteomes" id="UP000240739">
    <property type="component" value="Unassembled WGS sequence"/>
</dbReference>
<gene>
    <name evidence="2" type="ORF">C7Y72_03980</name>
</gene>
<dbReference type="EMBL" id="PYYB01000001">
    <property type="protein sequence ID" value="PTL58868.1"/>
    <property type="molecule type" value="Genomic_DNA"/>
</dbReference>
<reference evidence="2 3" key="1">
    <citation type="submission" date="2018-03" db="EMBL/GenBank/DDBJ databases">
        <title>Aquarubrobacter algicola gen. nov., sp. nov., a novel actinobacterium isolated from shallow eutrophic lake during the end of cyanobacterial harmful algal blooms.</title>
        <authorList>
            <person name="Chun S.J."/>
        </authorList>
    </citation>
    <scope>NUCLEOTIDE SEQUENCE [LARGE SCALE GENOMIC DNA]</scope>
    <source>
        <strain evidence="2 3">Seoho-28</strain>
    </source>
</reference>
<evidence type="ECO:0000313" key="3">
    <source>
        <dbReference type="Proteomes" id="UP000240739"/>
    </source>
</evidence>
<name>A0A2T4UI16_9ACTN</name>
<keyword evidence="1" id="KW-0732">Signal</keyword>
<dbReference type="PANTHER" id="PTHR34677:SF3">
    <property type="entry name" value="BACTERIAL IG-LIKE DOMAIN-CONTAINING PROTEIN"/>
    <property type="match status" value="1"/>
</dbReference>